<keyword evidence="2" id="KW-1185">Reference proteome</keyword>
<reference evidence="1 2" key="1">
    <citation type="submission" date="2019-03" db="EMBL/GenBank/DDBJ databases">
        <title>Genomic Encyclopedia of Type Strains, Phase IV (KMG-IV): sequencing the most valuable type-strain genomes for metagenomic binning, comparative biology and taxonomic classification.</title>
        <authorList>
            <person name="Goeker M."/>
        </authorList>
    </citation>
    <scope>NUCLEOTIDE SEQUENCE [LARGE SCALE GENOMIC DNA]</scope>
    <source>
        <strain evidence="1 2">DSM 19377</strain>
    </source>
</reference>
<comment type="caution">
    <text evidence="1">The sequence shown here is derived from an EMBL/GenBank/DDBJ whole genome shotgun (WGS) entry which is preliminary data.</text>
</comment>
<dbReference type="Proteomes" id="UP000295416">
    <property type="component" value="Unassembled WGS sequence"/>
</dbReference>
<gene>
    <name evidence="1" type="ORF">EV207_113101</name>
</gene>
<proteinExistence type="predicted"/>
<dbReference type="OrthoDB" id="5770817at2"/>
<organism evidence="1 2">
    <name type="scientific">Scopulibacillus darangshiensis</name>
    <dbReference type="NCBI Taxonomy" id="442528"/>
    <lineage>
        <taxon>Bacteria</taxon>
        <taxon>Bacillati</taxon>
        <taxon>Bacillota</taxon>
        <taxon>Bacilli</taxon>
        <taxon>Bacillales</taxon>
        <taxon>Sporolactobacillaceae</taxon>
        <taxon>Scopulibacillus</taxon>
    </lineage>
</organism>
<accession>A0A4R2P5K5</accession>
<dbReference type="RefSeq" id="WP_132746165.1">
    <property type="nucleotide sequence ID" value="NZ_SLXK01000013.1"/>
</dbReference>
<sequence length="84" mass="9673">MKWYAVRKMYPNQFVKLKALSSKVANGQEMIEDVALIGVVEDRNATNELLKSKGDEFVYHTTHENIVLEIRKDVGLRRFSECGN</sequence>
<dbReference type="AlphaFoldDB" id="A0A4R2P5K5"/>
<protein>
    <submittedName>
        <fullName evidence="1">Uncharacterized protein</fullName>
    </submittedName>
</protein>
<name>A0A4R2P5K5_9BACL</name>
<dbReference type="EMBL" id="SLXK01000013">
    <property type="protein sequence ID" value="TCP29065.1"/>
    <property type="molecule type" value="Genomic_DNA"/>
</dbReference>
<evidence type="ECO:0000313" key="2">
    <source>
        <dbReference type="Proteomes" id="UP000295416"/>
    </source>
</evidence>
<evidence type="ECO:0000313" key="1">
    <source>
        <dbReference type="EMBL" id="TCP29065.1"/>
    </source>
</evidence>